<proteinExistence type="predicted"/>
<evidence type="ECO:0000313" key="3">
    <source>
        <dbReference type="Proteomes" id="UP000008068"/>
    </source>
</evidence>
<dbReference type="AlphaFoldDB" id="G0MSP0"/>
<evidence type="ECO:0000256" key="1">
    <source>
        <dbReference type="SAM" id="MobiDB-lite"/>
    </source>
</evidence>
<name>G0MSP0_CAEBE</name>
<feature type="region of interest" description="Disordered" evidence="1">
    <location>
        <begin position="1"/>
        <end position="42"/>
    </location>
</feature>
<organism evidence="3">
    <name type="scientific">Caenorhabditis brenneri</name>
    <name type="common">Nematode worm</name>
    <dbReference type="NCBI Taxonomy" id="135651"/>
    <lineage>
        <taxon>Eukaryota</taxon>
        <taxon>Metazoa</taxon>
        <taxon>Ecdysozoa</taxon>
        <taxon>Nematoda</taxon>
        <taxon>Chromadorea</taxon>
        <taxon>Rhabditida</taxon>
        <taxon>Rhabditina</taxon>
        <taxon>Rhabditomorpha</taxon>
        <taxon>Rhabditoidea</taxon>
        <taxon>Rhabditidae</taxon>
        <taxon>Peloderinae</taxon>
        <taxon>Caenorhabditis</taxon>
    </lineage>
</organism>
<accession>G0MSP0</accession>
<reference evidence="3" key="1">
    <citation type="submission" date="2011-07" db="EMBL/GenBank/DDBJ databases">
        <authorList>
            <consortium name="Caenorhabditis brenneri Sequencing and Analysis Consortium"/>
            <person name="Wilson R.K."/>
        </authorList>
    </citation>
    <scope>NUCLEOTIDE SEQUENCE [LARGE SCALE GENOMIC DNA]</scope>
    <source>
        <strain evidence="3">PB2801</strain>
    </source>
</reference>
<protein>
    <submittedName>
        <fullName evidence="2">Uncharacterized protein</fullName>
    </submittedName>
</protein>
<dbReference type="HOGENOM" id="CLU_1442281_0_0_1"/>
<dbReference type="EMBL" id="GL379810">
    <property type="protein sequence ID" value="EGT43164.1"/>
    <property type="molecule type" value="Genomic_DNA"/>
</dbReference>
<feature type="compositionally biased region" description="Polar residues" evidence="1">
    <location>
        <begin position="1"/>
        <end position="15"/>
    </location>
</feature>
<gene>
    <name evidence="2" type="ORF">CAEBREN_23396</name>
</gene>
<evidence type="ECO:0000313" key="2">
    <source>
        <dbReference type="EMBL" id="EGT43164.1"/>
    </source>
</evidence>
<sequence length="188" mass="20749">MGTPSNPGSAEQPFNPSEDAKEPPQDSPSTSSGTPRRGPPYSHLKYVPLAQITTTVITGWGIPRFKVIIGSDPNEDGQLHPLHHLQVVEGFIQEDASGSPIHGLPVDPPKGRKKLEFTIMTINSWQRKERPATGIRCACHPRYTDAHERHHDKKACRARALGAWISERLHQGWPLVGTPVPDSFLQPI</sequence>
<dbReference type="InParanoid" id="G0MSP0"/>
<dbReference type="Proteomes" id="UP000008068">
    <property type="component" value="Unassembled WGS sequence"/>
</dbReference>
<keyword evidence="3" id="KW-1185">Reference proteome</keyword>